<dbReference type="AlphaFoldDB" id="K4AN62"/>
<dbReference type="Gramene" id="KQK90093">
    <property type="protein sequence ID" value="KQK90093"/>
    <property type="gene ID" value="SETIT_040359mg"/>
</dbReference>
<evidence type="ECO:0000313" key="1">
    <source>
        <dbReference type="EnsemblPlants" id="KQK90093"/>
    </source>
</evidence>
<accession>K4AN62</accession>
<protein>
    <submittedName>
        <fullName evidence="1">Uncharacterized protein</fullName>
    </submittedName>
</protein>
<dbReference type="Proteomes" id="UP000004995">
    <property type="component" value="Unassembled WGS sequence"/>
</dbReference>
<dbReference type="InParanoid" id="K4AN62"/>
<dbReference type="EnsemblPlants" id="KQK90093">
    <property type="protein sequence ID" value="KQK90093"/>
    <property type="gene ID" value="SETIT_040359mg"/>
</dbReference>
<reference evidence="1" key="2">
    <citation type="submission" date="2018-08" db="UniProtKB">
        <authorList>
            <consortium name="EnsemblPlants"/>
        </authorList>
    </citation>
    <scope>IDENTIFICATION</scope>
    <source>
        <strain evidence="1">Yugu1</strain>
    </source>
</reference>
<name>K4AN62_SETIT</name>
<dbReference type="HOGENOM" id="CLU_3360640_0_0_1"/>
<proteinExistence type="predicted"/>
<reference evidence="2" key="1">
    <citation type="journal article" date="2012" name="Nat. Biotechnol.">
        <title>Reference genome sequence of the model plant Setaria.</title>
        <authorList>
            <person name="Bennetzen J.L."/>
            <person name="Schmutz J."/>
            <person name="Wang H."/>
            <person name="Percifield R."/>
            <person name="Hawkins J."/>
            <person name="Pontaroli A.C."/>
            <person name="Estep M."/>
            <person name="Feng L."/>
            <person name="Vaughn J.N."/>
            <person name="Grimwood J."/>
            <person name="Jenkins J."/>
            <person name="Barry K."/>
            <person name="Lindquist E."/>
            <person name="Hellsten U."/>
            <person name="Deshpande S."/>
            <person name="Wang X."/>
            <person name="Wu X."/>
            <person name="Mitros T."/>
            <person name="Triplett J."/>
            <person name="Yang X."/>
            <person name="Ye C.Y."/>
            <person name="Mauro-Herrera M."/>
            <person name="Wang L."/>
            <person name="Li P."/>
            <person name="Sharma M."/>
            <person name="Sharma R."/>
            <person name="Ronald P.C."/>
            <person name="Panaud O."/>
            <person name="Kellogg E.A."/>
            <person name="Brutnell T.P."/>
            <person name="Doust A.N."/>
            <person name="Tuskan G.A."/>
            <person name="Rokhsar D."/>
            <person name="Devos K.M."/>
        </authorList>
    </citation>
    <scope>NUCLEOTIDE SEQUENCE [LARGE SCALE GENOMIC DNA]</scope>
    <source>
        <strain evidence="2">cv. Yugu1</strain>
    </source>
</reference>
<organism evidence="1 2">
    <name type="scientific">Setaria italica</name>
    <name type="common">Foxtail millet</name>
    <name type="synonym">Panicum italicum</name>
    <dbReference type="NCBI Taxonomy" id="4555"/>
    <lineage>
        <taxon>Eukaryota</taxon>
        <taxon>Viridiplantae</taxon>
        <taxon>Streptophyta</taxon>
        <taxon>Embryophyta</taxon>
        <taxon>Tracheophyta</taxon>
        <taxon>Spermatophyta</taxon>
        <taxon>Magnoliopsida</taxon>
        <taxon>Liliopsida</taxon>
        <taxon>Poales</taxon>
        <taxon>Poaceae</taxon>
        <taxon>PACMAD clade</taxon>
        <taxon>Panicoideae</taxon>
        <taxon>Panicodae</taxon>
        <taxon>Paniceae</taxon>
        <taxon>Cenchrinae</taxon>
        <taxon>Setaria</taxon>
    </lineage>
</organism>
<keyword evidence="2" id="KW-1185">Reference proteome</keyword>
<dbReference type="EMBL" id="AGNK02005890">
    <property type="status" value="NOT_ANNOTATED_CDS"/>
    <property type="molecule type" value="Genomic_DNA"/>
</dbReference>
<sequence>MRYEHHYSLESKIVKGLCSRRNIEWVQLLAINYRWK</sequence>
<evidence type="ECO:0000313" key="2">
    <source>
        <dbReference type="Proteomes" id="UP000004995"/>
    </source>
</evidence>